<accession>A0A8R1Z1H1</accession>
<evidence type="ECO:0000313" key="2">
    <source>
        <dbReference type="EnsemblMetazoa" id="PPA43637.1"/>
    </source>
</evidence>
<proteinExistence type="predicted"/>
<name>A0A2A6C6Y3_PRIPA</name>
<protein>
    <submittedName>
        <fullName evidence="2">Uncharacterized protein</fullName>
    </submittedName>
</protein>
<dbReference type="EnsemblMetazoa" id="PPA43637.1">
    <property type="protein sequence ID" value="PPA43637.1"/>
    <property type="gene ID" value="WBGene00282006"/>
</dbReference>
<dbReference type="Proteomes" id="UP000005239">
    <property type="component" value="Unassembled WGS sequence"/>
</dbReference>
<feature type="compositionally biased region" description="Basic and acidic residues" evidence="1">
    <location>
        <begin position="16"/>
        <end position="25"/>
    </location>
</feature>
<accession>A0A2A6C6Y3</accession>
<gene>
    <name evidence="2" type="primary">WBGene00282006</name>
</gene>
<evidence type="ECO:0000256" key="1">
    <source>
        <dbReference type="SAM" id="MobiDB-lite"/>
    </source>
</evidence>
<reference evidence="3" key="1">
    <citation type="journal article" date="2008" name="Nat. Genet.">
        <title>The Pristionchus pacificus genome provides a unique perspective on nematode lifestyle and parasitism.</title>
        <authorList>
            <person name="Dieterich C."/>
            <person name="Clifton S.W."/>
            <person name="Schuster L.N."/>
            <person name="Chinwalla A."/>
            <person name="Delehaunty K."/>
            <person name="Dinkelacker I."/>
            <person name="Fulton L."/>
            <person name="Fulton R."/>
            <person name="Godfrey J."/>
            <person name="Minx P."/>
            <person name="Mitreva M."/>
            <person name="Roeseler W."/>
            <person name="Tian H."/>
            <person name="Witte H."/>
            <person name="Yang S.P."/>
            <person name="Wilson R.K."/>
            <person name="Sommer R.J."/>
        </authorList>
    </citation>
    <scope>NUCLEOTIDE SEQUENCE [LARGE SCALE GENOMIC DNA]</scope>
    <source>
        <strain evidence="3">PS312</strain>
    </source>
</reference>
<reference evidence="2" key="2">
    <citation type="submission" date="2022-06" db="UniProtKB">
        <authorList>
            <consortium name="EnsemblMetazoa"/>
        </authorList>
    </citation>
    <scope>IDENTIFICATION</scope>
    <source>
        <strain evidence="2">PS312</strain>
    </source>
</reference>
<feature type="region of interest" description="Disordered" evidence="1">
    <location>
        <begin position="1"/>
        <end position="31"/>
    </location>
</feature>
<evidence type="ECO:0000313" key="3">
    <source>
        <dbReference type="Proteomes" id="UP000005239"/>
    </source>
</evidence>
<sequence>MTPSSSKAMLPMRNCHMRENTRPKDTASGTSTKIIRRLRMEYTRYHNMDRRLFISQILSTDHGVIDLTGPRMGATLFASPEISMNVMAAWINF</sequence>
<dbReference type="AlphaFoldDB" id="A0A2A6C6Y3"/>
<keyword evidence="3" id="KW-1185">Reference proteome</keyword>
<organism evidence="2 3">
    <name type="scientific">Pristionchus pacificus</name>
    <name type="common">Parasitic nematode worm</name>
    <dbReference type="NCBI Taxonomy" id="54126"/>
    <lineage>
        <taxon>Eukaryota</taxon>
        <taxon>Metazoa</taxon>
        <taxon>Ecdysozoa</taxon>
        <taxon>Nematoda</taxon>
        <taxon>Chromadorea</taxon>
        <taxon>Rhabditida</taxon>
        <taxon>Rhabditina</taxon>
        <taxon>Diplogasteromorpha</taxon>
        <taxon>Diplogasteroidea</taxon>
        <taxon>Neodiplogasteridae</taxon>
        <taxon>Pristionchus</taxon>
    </lineage>
</organism>